<evidence type="ECO:0000313" key="1">
    <source>
        <dbReference type="EMBL" id="CAB4666795.1"/>
    </source>
</evidence>
<dbReference type="EMBL" id="CAFBQB010000097">
    <property type="protein sequence ID" value="CAB5043007.1"/>
    <property type="molecule type" value="Genomic_DNA"/>
</dbReference>
<evidence type="ECO:0000313" key="2">
    <source>
        <dbReference type="EMBL" id="CAB5043007.1"/>
    </source>
</evidence>
<name>A0A6J7SP46_9ZZZZ</name>
<accession>A0A6J7SP46</accession>
<organism evidence="2">
    <name type="scientific">freshwater metagenome</name>
    <dbReference type="NCBI Taxonomy" id="449393"/>
    <lineage>
        <taxon>unclassified sequences</taxon>
        <taxon>metagenomes</taxon>
        <taxon>ecological metagenomes</taxon>
    </lineage>
</organism>
<gene>
    <name evidence="1" type="ORF">UFOPK2265_01128</name>
    <name evidence="2" type="ORF">UFOPK4248_00754</name>
</gene>
<proteinExistence type="predicted"/>
<sequence length="146" mass="16565">MIRLGSLAGYPFEGPRALAGWTAMKIPAVYAIMSRNEPDAKPQEFSVIYVGHSDDLTQEGFPLKHPRTPSWVARAGTKYNLHICWYEIPGGLPTHREQISRELMAIYQPSCNTEKYDQAWKDEWIGEYSNAFTDPLTTKRDPNSSS</sequence>
<dbReference type="EMBL" id="CAEZWP010000079">
    <property type="protein sequence ID" value="CAB4666795.1"/>
    <property type="molecule type" value="Genomic_DNA"/>
</dbReference>
<protein>
    <submittedName>
        <fullName evidence="2">Unannotated protein</fullName>
    </submittedName>
</protein>
<dbReference type="AlphaFoldDB" id="A0A6J7SP46"/>
<reference evidence="2" key="1">
    <citation type="submission" date="2020-05" db="EMBL/GenBank/DDBJ databases">
        <authorList>
            <person name="Chiriac C."/>
            <person name="Salcher M."/>
            <person name="Ghai R."/>
            <person name="Kavagutti S V."/>
        </authorList>
    </citation>
    <scope>NUCLEOTIDE SEQUENCE</scope>
</reference>